<proteinExistence type="predicted"/>
<dbReference type="OMA" id="CWYIRAN"/>
<dbReference type="HOGENOM" id="CLU_941509_0_0_1"/>
<keyword evidence="2" id="KW-0812">Transmembrane</keyword>
<evidence type="ECO:0000313" key="4">
    <source>
        <dbReference type="Proteomes" id="UP000011713"/>
    </source>
</evidence>
<protein>
    <submittedName>
        <fullName evidence="3">Uncharacterized protein</fullName>
    </submittedName>
</protein>
<dbReference type="eggNOG" id="ENOG502S3U0">
    <property type="taxonomic scope" value="Eukaryota"/>
</dbReference>
<feature type="transmembrane region" description="Helical" evidence="2">
    <location>
        <begin position="143"/>
        <end position="170"/>
    </location>
</feature>
<feature type="compositionally biased region" description="Polar residues" evidence="1">
    <location>
        <begin position="1"/>
        <end position="18"/>
    </location>
</feature>
<accession>M4C1L3</accession>
<reference evidence="4" key="1">
    <citation type="journal article" date="2010" name="Science">
        <title>Signatures of adaptation to obligate biotrophy in the Hyaloperonospora arabidopsidis genome.</title>
        <authorList>
            <person name="Baxter L."/>
            <person name="Tripathy S."/>
            <person name="Ishaque N."/>
            <person name="Boot N."/>
            <person name="Cabral A."/>
            <person name="Kemen E."/>
            <person name="Thines M."/>
            <person name="Ah-Fong A."/>
            <person name="Anderson R."/>
            <person name="Badejoko W."/>
            <person name="Bittner-Eddy P."/>
            <person name="Boore J.L."/>
            <person name="Chibucos M.C."/>
            <person name="Coates M."/>
            <person name="Dehal P."/>
            <person name="Delehaunty K."/>
            <person name="Dong S."/>
            <person name="Downton P."/>
            <person name="Dumas B."/>
            <person name="Fabro G."/>
            <person name="Fronick C."/>
            <person name="Fuerstenberg S.I."/>
            <person name="Fulton L."/>
            <person name="Gaulin E."/>
            <person name="Govers F."/>
            <person name="Hughes L."/>
            <person name="Humphray S."/>
            <person name="Jiang R.H."/>
            <person name="Judelson H."/>
            <person name="Kamoun S."/>
            <person name="Kyung K."/>
            <person name="Meijer H."/>
            <person name="Minx P."/>
            <person name="Morris P."/>
            <person name="Nelson J."/>
            <person name="Phuntumart V."/>
            <person name="Qutob D."/>
            <person name="Rehmany A."/>
            <person name="Rougon-Cardoso A."/>
            <person name="Ryden P."/>
            <person name="Torto-Alalibo T."/>
            <person name="Studholme D."/>
            <person name="Wang Y."/>
            <person name="Win J."/>
            <person name="Wood J."/>
            <person name="Clifton S.W."/>
            <person name="Rogers J."/>
            <person name="Van den Ackerveken G."/>
            <person name="Jones J.D."/>
            <person name="McDowell J.M."/>
            <person name="Beynon J."/>
            <person name="Tyler B.M."/>
        </authorList>
    </citation>
    <scope>NUCLEOTIDE SEQUENCE [LARGE SCALE GENOMIC DNA]</scope>
    <source>
        <strain evidence="4">Emoy2</strain>
    </source>
</reference>
<dbReference type="EMBL" id="JH598098">
    <property type="status" value="NOT_ANNOTATED_CDS"/>
    <property type="molecule type" value="Genomic_DNA"/>
</dbReference>
<evidence type="ECO:0000256" key="2">
    <source>
        <dbReference type="SAM" id="Phobius"/>
    </source>
</evidence>
<organism evidence="3 4">
    <name type="scientific">Hyaloperonospora arabidopsidis (strain Emoy2)</name>
    <name type="common">Downy mildew agent</name>
    <name type="synonym">Peronospora arabidopsidis</name>
    <dbReference type="NCBI Taxonomy" id="559515"/>
    <lineage>
        <taxon>Eukaryota</taxon>
        <taxon>Sar</taxon>
        <taxon>Stramenopiles</taxon>
        <taxon>Oomycota</taxon>
        <taxon>Peronosporomycetes</taxon>
        <taxon>Peronosporales</taxon>
        <taxon>Peronosporaceae</taxon>
        <taxon>Hyaloperonospora</taxon>
    </lineage>
</organism>
<feature type="region of interest" description="Disordered" evidence="1">
    <location>
        <begin position="1"/>
        <end position="46"/>
    </location>
</feature>
<keyword evidence="4" id="KW-1185">Reference proteome</keyword>
<dbReference type="STRING" id="559515.M4C1L3"/>
<dbReference type="AlphaFoldDB" id="M4C1L3"/>
<feature type="transmembrane region" description="Helical" evidence="2">
    <location>
        <begin position="191"/>
        <end position="214"/>
    </location>
</feature>
<feature type="transmembrane region" description="Helical" evidence="2">
    <location>
        <begin position="244"/>
        <end position="262"/>
    </location>
</feature>
<feature type="compositionally biased region" description="Polar residues" evidence="1">
    <location>
        <begin position="25"/>
        <end position="46"/>
    </location>
</feature>
<dbReference type="VEuPathDB" id="FungiDB:HpaG812963"/>
<evidence type="ECO:0000313" key="3">
    <source>
        <dbReference type="EnsemblProtists" id="HpaP812963"/>
    </source>
</evidence>
<dbReference type="Proteomes" id="UP000011713">
    <property type="component" value="Unassembled WGS sequence"/>
</dbReference>
<dbReference type="EnsemblProtists" id="HpaT812963">
    <property type="protein sequence ID" value="HpaP812963"/>
    <property type="gene ID" value="HpaG812963"/>
</dbReference>
<evidence type="ECO:0000256" key="1">
    <source>
        <dbReference type="SAM" id="MobiDB-lite"/>
    </source>
</evidence>
<sequence>MDSPSTSSSGQKASTGASRTRLPALSTTSLTPPEPVQSSNTSYTATQSTPNALAMKMASQMPPMAMAPPLGHLNLIQSRLPGGSNMPIGPHDMYQSGPPGGDPNHPLVTVMAMAPPGASGDAQVDNVRFTRLQQCRWMAGSLMAYYAVTFLFLQPFVLGTLGLFTAFIGYNGSRSPVGMHRYKWLCWYIRANYGMLVLNMWMLIVTLVFSGALFRPDNEVTHGSLNSDDDDVASSTSLHTKSTSLVIGIIVAINTIFHLRCLRMAKLLAAELLSAGVDREPVPSLVVAPANPTSVV</sequence>
<keyword evidence="2" id="KW-0472">Membrane</keyword>
<reference evidence="3" key="2">
    <citation type="submission" date="2015-06" db="UniProtKB">
        <authorList>
            <consortium name="EnsemblProtists"/>
        </authorList>
    </citation>
    <scope>IDENTIFICATION</scope>
    <source>
        <strain evidence="3">Emoy2</strain>
    </source>
</reference>
<keyword evidence="2" id="KW-1133">Transmembrane helix</keyword>
<name>M4C1L3_HYAAE</name>
<dbReference type="InParanoid" id="M4C1L3"/>